<accession>A0A7R8UTC3</accession>
<keyword evidence="2" id="KW-1185">Reference proteome</keyword>
<dbReference type="GO" id="GO:0005952">
    <property type="term" value="C:cAMP-dependent protein kinase complex"/>
    <property type="evidence" value="ECO:0007669"/>
    <property type="project" value="TreeGrafter"/>
</dbReference>
<dbReference type="EMBL" id="LR899012">
    <property type="protein sequence ID" value="CAD7086636.1"/>
    <property type="molecule type" value="Genomic_DNA"/>
</dbReference>
<protein>
    <submittedName>
        <fullName evidence="1">Uncharacterized protein</fullName>
    </submittedName>
</protein>
<name>A0A7R8UTC3_HERIL</name>
<dbReference type="GO" id="GO:0034237">
    <property type="term" value="F:protein kinase A regulatory subunit binding"/>
    <property type="evidence" value="ECO:0007669"/>
    <property type="project" value="TreeGrafter"/>
</dbReference>
<dbReference type="InterPro" id="IPR053084">
    <property type="entry name" value="AKAP"/>
</dbReference>
<reference evidence="1 2" key="1">
    <citation type="submission" date="2020-11" db="EMBL/GenBank/DDBJ databases">
        <authorList>
            <person name="Wallbank WR R."/>
            <person name="Pardo Diaz C."/>
            <person name="Kozak K."/>
            <person name="Martin S."/>
            <person name="Jiggins C."/>
            <person name="Moest M."/>
            <person name="Warren A I."/>
            <person name="Generalovic N T."/>
            <person name="Byers J.R.P. K."/>
            <person name="Montejo-Kovacevich G."/>
            <person name="Yen C E."/>
        </authorList>
    </citation>
    <scope>NUCLEOTIDE SEQUENCE [LARGE SCALE GENOMIC DNA]</scope>
</reference>
<dbReference type="Proteomes" id="UP000594454">
    <property type="component" value="Chromosome 4"/>
</dbReference>
<organism evidence="1 2">
    <name type="scientific">Hermetia illucens</name>
    <name type="common">Black soldier fly</name>
    <dbReference type="NCBI Taxonomy" id="343691"/>
    <lineage>
        <taxon>Eukaryota</taxon>
        <taxon>Metazoa</taxon>
        <taxon>Ecdysozoa</taxon>
        <taxon>Arthropoda</taxon>
        <taxon>Hexapoda</taxon>
        <taxon>Insecta</taxon>
        <taxon>Pterygota</taxon>
        <taxon>Neoptera</taxon>
        <taxon>Endopterygota</taxon>
        <taxon>Diptera</taxon>
        <taxon>Brachycera</taxon>
        <taxon>Stratiomyomorpha</taxon>
        <taxon>Stratiomyidae</taxon>
        <taxon>Hermetiinae</taxon>
        <taxon>Hermetia</taxon>
    </lineage>
</organism>
<dbReference type="InterPro" id="IPR025663">
    <property type="entry name" value="AKAP_28"/>
</dbReference>
<evidence type="ECO:0000313" key="2">
    <source>
        <dbReference type="Proteomes" id="UP000594454"/>
    </source>
</evidence>
<sequence length="343" mass="40634">MEEYSEESQTEKLETTSTECHAIEPPYYRLLDKCKQLLDKPPSEYSATESEASNSIESPYNILDPDRFVYFDSTWFSTKYPEKKKSLMKIGSVESPYYLLEGNKYKYPEAAAFHGTGRIDESLEVYENYLLRNVKRLIRKPWKVNIMNLRTCMTNDILNSINPQEFQDVRQIAMNLVNSVLVDAVNIINQQMRDSNRDDLYVVPEYESERALTPFSWPQMNHFDLDYIEDVIRRYVERWVLDPGFKFFIRYISQRSTDTSDFYYYQVMFSKPTVVCPNPQGTANVFFTVEVTPVVVEKIPIHVTYQFEDYSQIHKPDGRFKFQRFIINNIIKNKIKVFTELEF</sequence>
<dbReference type="Pfam" id="PF14469">
    <property type="entry name" value="AKAP28"/>
    <property type="match status" value="1"/>
</dbReference>
<dbReference type="OrthoDB" id="2148342at2759"/>
<evidence type="ECO:0000313" key="1">
    <source>
        <dbReference type="EMBL" id="CAD7086636.1"/>
    </source>
</evidence>
<proteinExistence type="predicted"/>
<dbReference type="InParanoid" id="A0A7R8UTC3"/>
<dbReference type="AlphaFoldDB" id="A0A7R8UTC3"/>
<dbReference type="PANTHER" id="PTHR35075:SF1">
    <property type="entry name" value="A-KINASE ANCHOR PROTEIN 14"/>
    <property type="match status" value="1"/>
</dbReference>
<gene>
    <name evidence="1" type="ORF">HERILL_LOCUS9394</name>
</gene>
<dbReference type="PANTHER" id="PTHR35075">
    <property type="entry name" value="A-KINASE ANCHOR PROTEIN 14"/>
    <property type="match status" value="1"/>
</dbReference>